<dbReference type="GO" id="GO:0030026">
    <property type="term" value="P:intracellular manganese ion homeostasis"/>
    <property type="evidence" value="ECO:0007669"/>
    <property type="project" value="InterPro"/>
</dbReference>
<dbReference type="AlphaFoldDB" id="A0A1M7H1I6"/>
<proteinExistence type="predicted"/>
<evidence type="ECO:0000256" key="2">
    <source>
        <dbReference type="ARBA" id="ARBA00022692"/>
    </source>
</evidence>
<keyword evidence="4 5" id="KW-0472">Membrane</keyword>
<evidence type="ECO:0000313" key="6">
    <source>
        <dbReference type="EMBL" id="SHM22320.1"/>
    </source>
</evidence>
<dbReference type="InterPro" id="IPR008217">
    <property type="entry name" value="Ccc1_fam"/>
</dbReference>
<accession>A0A1M7H1I6</accession>
<keyword evidence="3 5" id="KW-1133">Transmembrane helix</keyword>
<evidence type="ECO:0000256" key="3">
    <source>
        <dbReference type="ARBA" id="ARBA00022989"/>
    </source>
</evidence>
<dbReference type="GO" id="GO:0005384">
    <property type="term" value="F:manganese ion transmembrane transporter activity"/>
    <property type="evidence" value="ECO:0007669"/>
    <property type="project" value="InterPro"/>
</dbReference>
<feature type="transmembrane region" description="Helical" evidence="5">
    <location>
        <begin position="51"/>
        <end position="70"/>
    </location>
</feature>
<evidence type="ECO:0000313" key="7">
    <source>
        <dbReference type="Proteomes" id="UP000322545"/>
    </source>
</evidence>
<feature type="transmembrane region" description="Helical" evidence="5">
    <location>
        <begin position="26"/>
        <end position="45"/>
    </location>
</feature>
<feature type="transmembrane region" description="Helical" evidence="5">
    <location>
        <begin position="161"/>
        <end position="184"/>
    </location>
</feature>
<feature type="transmembrane region" description="Helical" evidence="5">
    <location>
        <begin position="224"/>
        <end position="243"/>
    </location>
</feature>
<dbReference type="Proteomes" id="UP000322545">
    <property type="component" value="Unassembled WGS sequence"/>
</dbReference>
<name>A0A1M7H1I6_9RHOB</name>
<evidence type="ECO:0000256" key="5">
    <source>
        <dbReference type="SAM" id="Phobius"/>
    </source>
</evidence>
<comment type="subcellular location">
    <subcellularLocation>
        <location evidence="1">Endomembrane system</location>
        <topology evidence="1">Multi-pass membrane protein</topology>
    </subcellularLocation>
</comment>
<keyword evidence="7" id="KW-1185">Reference proteome</keyword>
<protein>
    <submittedName>
        <fullName evidence="6">Predicted Fe2+/Mn2+ transporter, VIT1/CCC1 family</fullName>
    </submittedName>
</protein>
<evidence type="ECO:0000256" key="1">
    <source>
        <dbReference type="ARBA" id="ARBA00004127"/>
    </source>
</evidence>
<gene>
    <name evidence="6" type="ORF">SAMN05443432_105222</name>
</gene>
<reference evidence="6 7" key="1">
    <citation type="submission" date="2016-11" db="EMBL/GenBank/DDBJ databases">
        <authorList>
            <person name="Varghese N."/>
            <person name="Submissions S."/>
        </authorList>
    </citation>
    <scope>NUCLEOTIDE SEQUENCE [LARGE SCALE GENOMIC DNA]</scope>
    <source>
        <strain evidence="6 7">DSM 28249</strain>
    </source>
</reference>
<dbReference type="RefSeq" id="WP_149779779.1">
    <property type="nucleotide sequence ID" value="NZ_FRCB01000005.1"/>
</dbReference>
<dbReference type="GO" id="GO:0012505">
    <property type="term" value="C:endomembrane system"/>
    <property type="evidence" value="ECO:0007669"/>
    <property type="project" value="UniProtKB-SubCell"/>
</dbReference>
<evidence type="ECO:0000256" key="4">
    <source>
        <dbReference type="ARBA" id="ARBA00023136"/>
    </source>
</evidence>
<dbReference type="EMBL" id="FRCB01000005">
    <property type="protein sequence ID" value="SHM22320.1"/>
    <property type="molecule type" value="Genomic_DNA"/>
</dbReference>
<organism evidence="6 7">
    <name type="scientific">Roseovarius litoreus</name>
    <dbReference type="NCBI Taxonomy" id="1155722"/>
    <lineage>
        <taxon>Bacteria</taxon>
        <taxon>Pseudomonadati</taxon>
        <taxon>Pseudomonadota</taxon>
        <taxon>Alphaproteobacteria</taxon>
        <taxon>Rhodobacterales</taxon>
        <taxon>Roseobacteraceae</taxon>
        <taxon>Roseovarius</taxon>
    </lineage>
</organism>
<sequence length="244" mass="26773">MEHLDWQAHRREDHALGKTQEFLKQIVYGGNDGIVTTFAIVAGFAGASADGVAQIGGVAVLVFGLANLFADAVSMGLGEFLSARSQHDLYRARRQAELREIARNPEQERMELFEILRQRGLPAGEADTATAILSRHPQIMADLMMTYEFGMQDPDEENPALNGLFTFMSFVIFGSIPLVPYFLFEPTQETFYMSIGTTLSALIGLGLLRFSATRERITRSVGETVLVGTVCAIVAFFVGWLVGG</sequence>
<feature type="transmembrane region" description="Helical" evidence="5">
    <location>
        <begin position="190"/>
        <end position="212"/>
    </location>
</feature>
<dbReference type="PANTHER" id="PTHR31851">
    <property type="entry name" value="FE(2+)/MN(2+) TRANSPORTER PCL1"/>
    <property type="match status" value="1"/>
</dbReference>
<keyword evidence="2 5" id="KW-0812">Transmembrane</keyword>
<dbReference type="Pfam" id="PF01988">
    <property type="entry name" value="VIT1"/>
    <property type="match status" value="1"/>
</dbReference>